<sequence length="122" mass="13507">MGGDQNCVVDIPEDKSPGPDGYSSGFFKVAWPIIGNRVTQAVLDFFLTGKLLKQAITKIIVQRLNPILERLISPSQNAFIPGRSTSDNVPLAQELFSGYNQQRLPPKCALKVDLWKAYDTVE</sequence>
<evidence type="ECO:0000256" key="1">
    <source>
        <dbReference type="SAM" id="MobiDB-lite"/>
    </source>
</evidence>
<organism evidence="2">
    <name type="scientific">Sesamum latifolium</name>
    <dbReference type="NCBI Taxonomy" id="2727402"/>
    <lineage>
        <taxon>Eukaryota</taxon>
        <taxon>Viridiplantae</taxon>
        <taxon>Streptophyta</taxon>
        <taxon>Embryophyta</taxon>
        <taxon>Tracheophyta</taxon>
        <taxon>Spermatophyta</taxon>
        <taxon>Magnoliopsida</taxon>
        <taxon>eudicotyledons</taxon>
        <taxon>Gunneridae</taxon>
        <taxon>Pentapetalae</taxon>
        <taxon>asterids</taxon>
        <taxon>lamiids</taxon>
        <taxon>Lamiales</taxon>
        <taxon>Pedaliaceae</taxon>
        <taxon>Sesamum</taxon>
    </lineage>
</organism>
<dbReference type="InterPro" id="IPR052343">
    <property type="entry name" value="Retrotransposon-Effector_Assoc"/>
</dbReference>
<feature type="region of interest" description="Disordered" evidence="1">
    <location>
        <begin position="1"/>
        <end position="20"/>
    </location>
</feature>
<accession>A0AAW2XLR2</accession>
<name>A0AAW2XLR2_9LAMI</name>
<dbReference type="PANTHER" id="PTHR46890:SF1">
    <property type="entry name" value="REVERSE TRANSCRIPTASE DOMAIN-CONTAINING PROTEIN"/>
    <property type="match status" value="1"/>
</dbReference>
<gene>
    <name evidence="2" type="ORF">Slati_0845900</name>
</gene>
<reference evidence="2" key="2">
    <citation type="journal article" date="2024" name="Plant">
        <title>Genomic evolution and insights into agronomic trait innovations of Sesamum species.</title>
        <authorList>
            <person name="Miao H."/>
            <person name="Wang L."/>
            <person name="Qu L."/>
            <person name="Liu H."/>
            <person name="Sun Y."/>
            <person name="Le M."/>
            <person name="Wang Q."/>
            <person name="Wei S."/>
            <person name="Zheng Y."/>
            <person name="Lin W."/>
            <person name="Duan Y."/>
            <person name="Cao H."/>
            <person name="Xiong S."/>
            <person name="Wang X."/>
            <person name="Wei L."/>
            <person name="Li C."/>
            <person name="Ma Q."/>
            <person name="Ju M."/>
            <person name="Zhao R."/>
            <person name="Li G."/>
            <person name="Mu C."/>
            <person name="Tian Q."/>
            <person name="Mei H."/>
            <person name="Zhang T."/>
            <person name="Gao T."/>
            <person name="Zhang H."/>
        </authorList>
    </citation>
    <scope>NUCLEOTIDE SEQUENCE</scope>
    <source>
        <strain evidence="2">KEN1</strain>
    </source>
</reference>
<comment type="caution">
    <text evidence="2">The sequence shown here is derived from an EMBL/GenBank/DDBJ whole genome shotgun (WGS) entry which is preliminary data.</text>
</comment>
<proteinExistence type="predicted"/>
<dbReference type="EMBL" id="JACGWN010000003">
    <property type="protein sequence ID" value="KAL0455067.1"/>
    <property type="molecule type" value="Genomic_DNA"/>
</dbReference>
<evidence type="ECO:0008006" key="3">
    <source>
        <dbReference type="Google" id="ProtNLM"/>
    </source>
</evidence>
<dbReference type="AlphaFoldDB" id="A0AAW2XLR2"/>
<evidence type="ECO:0000313" key="2">
    <source>
        <dbReference type="EMBL" id="KAL0455067.1"/>
    </source>
</evidence>
<dbReference type="PANTHER" id="PTHR46890">
    <property type="entry name" value="NON-LTR RETROLELEMENT REVERSE TRANSCRIPTASE-LIKE PROTEIN-RELATED"/>
    <property type="match status" value="1"/>
</dbReference>
<reference evidence="2" key="1">
    <citation type="submission" date="2020-06" db="EMBL/GenBank/DDBJ databases">
        <authorList>
            <person name="Li T."/>
            <person name="Hu X."/>
            <person name="Zhang T."/>
            <person name="Song X."/>
            <person name="Zhang H."/>
            <person name="Dai N."/>
            <person name="Sheng W."/>
            <person name="Hou X."/>
            <person name="Wei L."/>
        </authorList>
    </citation>
    <scope>NUCLEOTIDE SEQUENCE</scope>
    <source>
        <strain evidence="2">KEN1</strain>
        <tissue evidence="2">Leaf</tissue>
    </source>
</reference>
<protein>
    <recommendedName>
        <fullName evidence="3">Reverse transcriptase domain-containing protein</fullName>
    </recommendedName>
</protein>